<protein>
    <submittedName>
        <fullName evidence="7">Lysine transporter LysE</fullName>
    </submittedName>
</protein>
<evidence type="ECO:0000313" key="7">
    <source>
        <dbReference type="EMBL" id="OCQ23186.1"/>
    </source>
</evidence>
<feature type="transmembrane region" description="Helical" evidence="6">
    <location>
        <begin position="183"/>
        <end position="205"/>
    </location>
</feature>
<keyword evidence="3 6" id="KW-0812">Transmembrane</keyword>
<keyword evidence="4 6" id="KW-1133">Transmembrane helix</keyword>
<keyword evidence="5 6" id="KW-0472">Membrane</keyword>
<evidence type="ECO:0000256" key="3">
    <source>
        <dbReference type="ARBA" id="ARBA00022692"/>
    </source>
</evidence>
<name>A0A1C0TV27_9GAMM</name>
<gene>
    <name evidence="7" type="ORF">A7985_04365</name>
</gene>
<feature type="transmembrane region" description="Helical" evidence="6">
    <location>
        <begin position="71"/>
        <end position="89"/>
    </location>
</feature>
<evidence type="ECO:0000256" key="2">
    <source>
        <dbReference type="ARBA" id="ARBA00022475"/>
    </source>
</evidence>
<dbReference type="InterPro" id="IPR001123">
    <property type="entry name" value="LeuE-type"/>
</dbReference>
<dbReference type="OrthoDB" id="9804822at2"/>
<dbReference type="PANTHER" id="PTHR30086">
    <property type="entry name" value="ARGININE EXPORTER PROTEIN ARGO"/>
    <property type="match status" value="1"/>
</dbReference>
<dbReference type="PANTHER" id="PTHR30086:SF20">
    <property type="entry name" value="ARGININE EXPORTER PROTEIN ARGO-RELATED"/>
    <property type="match status" value="1"/>
</dbReference>
<sequence length="208" mass="22298">MFPLEVFLAYTSACFLLVISPGPDNILAIARGLSQGRIAACVSGSASGIGILFHVFTATAGLTLLIQTSAVAFYIVKLIGASYLIWLGVKVLRNRDLITIERVDKKPLKSIFATGFLSAALNPKPGLFVLAFIPQFVNPDLGSVSIQMVVYGFWFALMTAVGFSVMGIFSYQLKHLIEGRPKVLAGLNLSAGFTFVSAGLAVAFMKQR</sequence>
<dbReference type="Pfam" id="PF01810">
    <property type="entry name" value="LysE"/>
    <property type="match status" value="1"/>
</dbReference>
<dbReference type="GO" id="GO:0015171">
    <property type="term" value="F:amino acid transmembrane transporter activity"/>
    <property type="evidence" value="ECO:0007669"/>
    <property type="project" value="TreeGrafter"/>
</dbReference>
<dbReference type="AlphaFoldDB" id="A0A1C0TV27"/>
<keyword evidence="2" id="KW-1003">Cell membrane</keyword>
<comment type="subcellular location">
    <subcellularLocation>
        <location evidence="1">Cell membrane</location>
        <topology evidence="1">Multi-pass membrane protein</topology>
    </subcellularLocation>
</comment>
<dbReference type="GO" id="GO:0005886">
    <property type="term" value="C:plasma membrane"/>
    <property type="evidence" value="ECO:0007669"/>
    <property type="project" value="UniProtKB-SubCell"/>
</dbReference>
<evidence type="ECO:0000313" key="8">
    <source>
        <dbReference type="Proteomes" id="UP000093366"/>
    </source>
</evidence>
<proteinExistence type="predicted"/>
<evidence type="ECO:0000256" key="1">
    <source>
        <dbReference type="ARBA" id="ARBA00004651"/>
    </source>
</evidence>
<feature type="transmembrane region" description="Helical" evidence="6">
    <location>
        <begin position="6"/>
        <end position="26"/>
    </location>
</feature>
<reference evidence="8" key="1">
    <citation type="submission" date="2016-07" db="EMBL/GenBank/DDBJ databases">
        <authorList>
            <person name="Florea S."/>
            <person name="Webb J.S."/>
            <person name="Jaromczyk J."/>
            <person name="Schardl C.L."/>
        </authorList>
    </citation>
    <scope>NUCLEOTIDE SEQUENCE [LARGE SCALE GENOMIC DNA]</scope>
    <source>
        <strain evidence="8">IPB1</strain>
    </source>
</reference>
<comment type="caution">
    <text evidence="7">The sequence shown here is derived from an EMBL/GenBank/DDBJ whole genome shotgun (WGS) entry which is preliminary data.</text>
</comment>
<evidence type="ECO:0000256" key="6">
    <source>
        <dbReference type="SAM" id="Phobius"/>
    </source>
</evidence>
<dbReference type="RefSeq" id="WP_065789171.1">
    <property type="nucleotide sequence ID" value="NZ_MAUJ01000001.1"/>
</dbReference>
<feature type="transmembrane region" description="Helical" evidence="6">
    <location>
        <begin position="38"/>
        <end position="65"/>
    </location>
</feature>
<dbReference type="PIRSF" id="PIRSF006324">
    <property type="entry name" value="LeuE"/>
    <property type="match status" value="1"/>
</dbReference>
<feature type="transmembrane region" description="Helical" evidence="6">
    <location>
        <begin position="110"/>
        <end position="133"/>
    </location>
</feature>
<feature type="transmembrane region" description="Helical" evidence="6">
    <location>
        <begin position="153"/>
        <end position="171"/>
    </location>
</feature>
<dbReference type="EMBL" id="MAUJ01000001">
    <property type="protein sequence ID" value="OCQ23186.1"/>
    <property type="molecule type" value="Genomic_DNA"/>
</dbReference>
<evidence type="ECO:0000256" key="5">
    <source>
        <dbReference type="ARBA" id="ARBA00023136"/>
    </source>
</evidence>
<evidence type="ECO:0000256" key="4">
    <source>
        <dbReference type="ARBA" id="ARBA00022989"/>
    </source>
</evidence>
<dbReference type="Proteomes" id="UP000093366">
    <property type="component" value="Unassembled WGS sequence"/>
</dbReference>
<organism evidence="7 8">
    <name type="scientific">Pseudoalteromonas luteoviolacea</name>
    <dbReference type="NCBI Taxonomy" id="43657"/>
    <lineage>
        <taxon>Bacteria</taxon>
        <taxon>Pseudomonadati</taxon>
        <taxon>Pseudomonadota</taxon>
        <taxon>Gammaproteobacteria</taxon>
        <taxon>Alteromonadales</taxon>
        <taxon>Pseudoalteromonadaceae</taxon>
        <taxon>Pseudoalteromonas</taxon>
    </lineage>
</organism>
<accession>A0A1C0TV27</accession>